<feature type="compositionally biased region" description="Pro residues" evidence="1">
    <location>
        <begin position="219"/>
        <end position="229"/>
    </location>
</feature>
<dbReference type="AlphaFoldDB" id="A0A8H7ZTS7"/>
<organism evidence="2 3">
    <name type="scientific">Olpidium bornovanus</name>
    <dbReference type="NCBI Taxonomy" id="278681"/>
    <lineage>
        <taxon>Eukaryota</taxon>
        <taxon>Fungi</taxon>
        <taxon>Fungi incertae sedis</taxon>
        <taxon>Olpidiomycota</taxon>
        <taxon>Olpidiomycotina</taxon>
        <taxon>Olpidiomycetes</taxon>
        <taxon>Olpidiales</taxon>
        <taxon>Olpidiaceae</taxon>
        <taxon>Olpidium</taxon>
    </lineage>
</organism>
<evidence type="ECO:0000256" key="1">
    <source>
        <dbReference type="SAM" id="MobiDB-lite"/>
    </source>
</evidence>
<gene>
    <name evidence="2" type="ORF">BJ554DRAFT_230</name>
</gene>
<dbReference type="Proteomes" id="UP000673691">
    <property type="component" value="Unassembled WGS sequence"/>
</dbReference>
<comment type="caution">
    <text evidence="2">The sequence shown here is derived from an EMBL/GenBank/DDBJ whole genome shotgun (WGS) entry which is preliminary data.</text>
</comment>
<sequence>MAAPFFRVRPIWPRRRRRGCSRWPPSRGGFFGPSSAARKPAEAAAIWEATAADARSPAQVLPAATWRPRRRGLPAPERDRCRRRRTRRRFRRARTAPAARRASGAGNLPSWSAPPPPRELSGLPPTPPAARARRAPSSRPLPTAASAEASGIPLPRISTAPRRGRRSGFRAATTGPSGARPAPPTLFAGVYLCSAAWCGRCSGSCNPRRRACGSAGTFPPVPRPHPRPGTPRALSPAHSRQPARILRARGFAAAAAAAATAAGAST</sequence>
<feature type="region of interest" description="Disordered" evidence="1">
    <location>
        <begin position="57"/>
        <end position="181"/>
    </location>
</feature>
<proteinExistence type="predicted"/>
<keyword evidence="3" id="KW-1185">Reference proteome</keyword>
<evidence type="ECO:0000313" key="2">
    <source>
        <dbReference type="EMBL" id="KAG5459371.1"/>
    </source>
</evidence>
<reference evidence="2 3" key="1">
    <citation type="journal article" name="Sci. Rep.">
        <title>Genome-scale phylogenetic analyses confirm Olpidium as the closest living zoosporic fungus to the non-flagellated, terrestrial fungi.</title>
        <authorList>
            <person name="Chang Y."/>
            <person name="Rochon D."/>
            <person name="Sekimoto S."/>
            <person name="Wang Y."/>
            <person name="Chovatia M."/>
            <person name="Sandor L."/>
            <person name="Salamov A."/>
            <person name="Grigoriev I.V."/>
            <person name="Stajich J.E."/>
            <person name="Spatafora J.W."/>
        </authorList>
    </citation>
    <scope>NUCLEOTIDE SEQUENCE [LARGE SCALE GENOMIC DNA]</scope>
    <source>
        <strain evidence="2">S191</strain>
    </source>
</reference>
<protein>
    <submittedName>
        <fullName evidence="2">Uncharacterized protein</fullName>
    </submittedName>
</protein>
<feature type="compositionally biased region" description="Basic residues" evidence="1">
    <location>
        <begin position="81"/>
        <end position="94"/>
    </location>
</feature>
<accession>A0A8H7ZTS7</accession>
<dbReference type="EMBL" id="JAEFCI010006951">
    <property type="protein sequence ID" value="KAG5459371.1"/>
    <property type="molecule type" value="Genomic_DNA"/>
</dbReference>
<feature type="compositionally biased region" description="Pro residues" evidence="1">
    <location>
        <begin position="112"/>
        <end position="128"/>
    </location>
</feature>
<feature type="region of interest" description="Disordered" evidence="1">
    <location>
        <begin position="216"/>
        <end position="241"/>
    </location>
</feature>
<evidence type="ECO:0000313" key="3">
    <source>
        <dbReference type="Proteomes" id="UP000673691"/>
    </source>
</evidence>
<name>A0A8H7ZTS7_9FUNG</name>
<feature type="compositionally biased region" description="Low complexity" evidence="1">
    <location>
        <begin position="137"/>
        <end position="147"/>
    </location>
</feature>